<evidence type="ECO:0000256" key="2">
    <source>
        <dbReference type="ARBA" id="ARBA00022771"/>
    </source>
</evidence>
<dbReference type="InterPro" id="IPR001965">
    <property type="entry name" value="Znf_PHD"/>
</dbReference>
<sequence length="339" mass="38055">MPLSNPMLNNIGNSDQTAGVFTGYSVDNGTIDPNELAIQQMHALEPLGWRGGDEFWNGPHDDFCFVCGSSKELFGCQTCENCYHADCMTPSLDISEVPVFWFCPHCVLRERHVPPSEEHFFAPLPSSLPVYPPSKAPSTVADPHTNIPLITEAGIPGLDKFKEPSNITSQKKTDHPSVVQQLTPPSNELSNIPKSRLRPQETKNTTPRQVGRPRRMSPPRKKSKYSAFSKEVDKALSVIYSELETAAGHGKSEGNLESKVQALEQQLRMHEGQVLLSTRELDFAREELVKERDESAVMKVDISGLREENTRLKDEVQRKDAELKDWRLKLRSMIGSEFE</sequence>
<organism evidence="8 9">
    <name type="scientific">Hyphodiscus hymeniophilus</name>
    <dbReference type="NCBI Taxonomy" id="353542"/>
    <lineage>
        <taxon>Eukaryota</taxon>
        <taxon>Fungi</taxon>
        <taxon>Dikarya</taxon>
        <taxon>Ascomycota</taxon>
        <taxon>Pezizomycotina</taxon>
        <taxon>Leotiomycetes</taxon>
        <taxon>Helotiales</taxon>
        <taxon>Hyphodiscaceae</taxon>
        <taxon>Hyphodiscus</taxon>
    </lineage>
</organism>
<dbReference type="PROSITE" id="PS50016">
    <property type="entry name" value="ZF_PHD_2"/>
    <property type="match status" value="1"/>
</dbReference>
<evidence type="ECO:0000256" key="3">
    <source>
        <dbReference type="ARBA" id="ARBA00022833"/>
    </source>
</evidence>
<dbReference type="InterPro" id="IPR011011">
    <property type="entry name" value="Znf_FYVE_PHD"/>
</dbReference>
<evidence type="ECO:0000256" key="6">
    <source>
        <dbReference type="SAM" id="MobiDB-lite"/>
    </source>
</evidence>
<comment type="caution">
    <text evidence="8">The sequence shown here is derived from an EMBL/GenBank/DDBJ whole genome shotgun (WGS) entry which is preliminary data.</text>
</comment>
<keyword evidence="2 4" id="KW-0863">Zinc-finger</keyword>
<evidence type="ECO:0000256" key="4">
    <source>
        <dbReference type="PROSITE-ProRule" id="PRU00146"/>
    </source>
</evidence>
<dbReference type="OrthoDB" id="336088at2759"/>
<dbReference type="Proteomes" id="UP000785200">
    <property type="component" value="Unassembled WGS sequence"/>
</dbReference>
<feature type="compositionally biased region" description="Basic residues" evidence="6">
    <location>
        <begin position="211"/>
        <end position="224"/>
    </location>
</feature>
<keyword evidence="1" id="KW-0479">Metal-binding</keyword>
<dbReference type="SUPFAM" id="SSF57903">
    <property type="entry name" value="FYVE/PHD zinc finger"/>
    <property type="match status" value="1"/>
</dbReference>
<dbReference type="AlphaFoldDB" id="A0A9P7AVA1"/>
<feature type="coiled-coil region" evidence="5">
    <location>
        <begin position="302"/>
        <end position="329"/>
    </location>
</feature>
<reference evidence="8" key="1">
    <citation type="submission" date="2019-07" db="EMBL/GenBank/DDBJ databases">
        <title>Hyphodiscus hymeniophilus genome sequencing and assembly.</title>
        <authorList>
            <person name="Kramer G."/>
            <person name="Nodwell J."/>
        </authorList>
    </citation>
    <scope>NUCLEOTIDE SEQUENCE</scope>
    <source>
        <strain evidence="8">ATCC 34498</strain>
    </source>
</reference>
<dbReference type="PROSITE" id="PS01359">
    <property type="entry name" value="ZF_PHD_1"/>
    <property type="match status" value="1"/>
</dbReference>
<keyword evidence="9" id="KW-1185">Reference proteome</keyword>
<feature type="region of interest" description="Disordered" evidence="6">
    <location>
        <begin position="155"/>
        <end position="227"/>
    </location>
</feature>
<dbReference type="InterPro" id="IPR019786">
    <property type="entry name" value="Zinc_finger_PHD-type_CS"/>
</dbReference>
<proteinExistence type="predicted"/>
<evidence type="ECO:0000256" key="5">
    <source>
        <dbReference type="SAM" id="Coils"/>
    </source>
</evidence>
<keyword evidence="5" id="KW-0175">Coiled coil</keyword>
<dbReference type="Gene3D" id="3.30.40.10">
    <property type="entry name" value="Zinc/RING finger domain, C3HC4 (zinc finger)"/>
    <property type="match status" value="1"/>
</dbReference>
<feature type="domain" description="PHD-type" evidence="7">
    <location>
        <begin position="61"/>
        <end position="109"/>
    </location>
</feature>
<dbReference type="InterPro" id="IPR013083">
    <property type="entry name" value="Znf_RING/FYVE/PHD"/>
</dbReference>
<dbReference type="GO" id="GO:0008270">
    <property type="term" value="F:zinc ion binding"/>
    <property type="evidence" value="ECO:0007669"/>
    <property type="project" value="UniProtKB-KW"/>
</dbReference>
<evidence type="ECO:0000313" key="9">
    <source>
        <dbReference type="Proteomes" id="UP000785200"/>
    </source>
</evidence>
<dbReference type="Pfam" id="PF00628">
    <property type="entry name" value="PHD"/>
    <property type="match status" value="1"/>
</dbReference>
<dbReference type="EMBL" id="VNKQ01000013">
    <property type="protein sequence ID" value="KAG0647146.1"/>
    <property type="molecule type" value="Genomic_DNA"/>
</dbReference>
<evidence type="ECO:0000259" key="7">
    <source>
        <dbReference type="PROSITE" id="PS50016"/>
    </source>
</evidence>
<accession>A0A9P7AVA1</accession>
<keyword evidence="3" id="KW-0862">Zinc</keyword>
<feature type="compositionally biased region" description="Polar residues" evidence="6">
    <location>
        <begin position="178"/>
        <end position="193"/>
    </location>
</feature>
<evidence type="ECO:0000313" key="8">
    <source>
        <dbReference type="EMBL" id="KAG0647146.1"/>
    </source>
</evidence>
<protein>
    <submittedName>
        <fullName evidence="8">BRAF35-HDAC complex BHC80</fullName>
    </submittedName>
</protein>
<dbReference type="InterPro" id="IPR019787">
    <property type="entry name" value="Znf_PHD-finger"/>
</dbReference>
<name>A0A9P7AVA1_9HELO</name>
<dbReference type="SMART" id="SM00249">
    <property type="entry name" value="PHD"/>
    <property type="match status" value="1"/>
</dbReference>
<evidence type="ECO:0000256" key="1">
    <source>
        <dbReference type="ARBA" id="ARBA00022723"/>
    </source>
</evidence>
<gene>
    <name evidence="8" type="ORF">D0Z07_7306</name>
</gene>